<keyword evidence="3" id="KW-1185">Reference proteome</keyword>
<dbReference type="EMBL" id="MJEQ01003646">
    <property type="protein sequence ID" value="OIT22488.1"/>
    <property type="molecule type" value="Genomic_DNA"/>
</dbReference>
<proteinExistence type="predicted"/>
<dbReference type="PANTHER" id="PTHR44259">
    <property type="entry name" value="OS07G0183000 PROTEIN-RELATED"/>
    <property type="match status" value="1"/>
</dbReference>
<evidence type="ECO:0000313" key="2">
    <source>
        <dbReference type="EMBL" id="OIT22488.1"/>
    </source>
</evidence>
<dbReference type="Pfam" id="PF03478">
    <property type="entry name" value="Beta-prop_KIB1-4"/>
    <property type="match status" value="1"/>
</dbReference>
<dbReference type="STRING" id="49451.A0A1J6KBZ9"/>
<comment type="caution">
    <text evidence="2">The sequence shown here is derived from an EMBL/GenBank/DDBJ whole genome shotgun (WGS) entry which is preliminary data.</text>
</comment>
<accession>A0A1J6KBZ9</accession>
<name>A0A1J6KBZ9_NICAT</name>
<dbReference type="AlphaFoldDB" id="A0A1J6KBZ9"/>
<dbReference type="OMA" id="VIYQCEL"/>
<evidence type="ECO:0000313" key="3">
    <source>
        <dbReference type="Proteomes" id="UP000187609"/>
    </source>
</evidence>
<dbReference type="InterPro" id="IPR005174">
    <property type="entry name" value="KIB1-4_b-propeller"/>
</dbReference>
<dbReference type="InterPro" id="IPR050942">
    <property type="entry name" value="F-box_BR-signaling"/>
</dbReference>
<dbReference type="Gramene" id="OIT22488">
    <property type="protein sequence ID" value="OIT22488"/>
    <property type="gene ID" value="A4A49_40255"/>
</dbReference>
<gene>
    <name evidence="2" type="ORF">A4A49_40255</name>
</gene>
<dbReference type="Gene3D" id="1.20.1280.50">
    <property type="match status" value="1"/>
</dbReference>
<organism evidence="2 3">
    <name type="scientific">Nicotiana attenuata</name>
    <name type="common">Coyote tobacco</name>
    <dbReference type="NCBI Taxonomy" id="49451"/>
    <lineage>
        <taxon>Eukaryota</taxon>
        <taxon>Viridiplantae</taxon>
        <taxon>Streptophyta</taxon>
        <taxon>Embryophyta</taxon>
        <taxon>Tracheophyta</taxon>
        <taxon>Spermatophyta</taxon>
        <taxon>Magnoliopsida</taxon>
        <taxon>eudicotyledons</taxon>
        <taxon>Gunneridae</taxon>
        <taxon>Pentapetalae</taxon>
        <taxon>asterids</taxon>
        <taxon>lamiids</taxon>
        <taxon>Solanales</taxon>
        <taxon>Solanaceae</taxon>
        <taxon>Nicotianoideae</taxon>
        <taxon>Nicotianeae</taxon>
        <taxon>Nicotiana</taxon>
    </lineage>
</organism>
<reference evidence="2" key="1">
    <citation type="submission" date="2016-11" db="EMBL/GenBank/DDBJ databases">
        <title>The genome of Nicotiana attenuata.</title>
        <authorList>
            <person name="Xu S."/>
            <person name="Brockmoeller T."/>
            <person name="Gaquerel E."/>
            <person name="Navarro A."/>
            <person name="Kuhl H."/>
            <person name="Gase K."/>
            <person name="Ling Z."/>
            <person name="Zhou W."/>
            <person name="Kreitzer C."/>
            <person name="Stanke M."/>
            <person name="Tang H."/>
            <person name="Lyons E."/>
            <person name="Pandey P."/>
            <person name="Pandey S.P."/>
            <person name="Timmermann B."/>
            <person name="Baldwin I.T."/>
        </authorList>
    </citation>
    <scope>NUCLEOTIDE SEQUENCE [LARGE SCALE GENOMIC DNA]</scope>
    <source>
        <strain evidence="2">UT</strain>
    </source>
</reference>
<protein>
    <recommendedName>
        <fullName evidence="1">KIB1-4 beta-propeller domain-containing protein</fullName>
    </recommendedName>
</protein>
<feature type="domain" description="KIB1-4 beta-propeller" evidence="1">
    <location>
        <begin position="166"/>
        <end position="335"/>
    </location>
</feature>
<dbReference type="PANTHER" id="PTHR44259:SF108">
    <property type="entry name" value="F-BOX PROTEIN SKIP23-LIKE"/>
    <property type="match status" value="1"/>
</dbReference>
<evidence type="ECO:0000259" key="1">
    <source>
        <dbReference type="Pfam" id="PF03478"/>
    </source>
</evidence>
<dbReference type="Proteomes" id="UP000187609">
    <property type="component" value="Unassembled WGS sequence"/>
</dbReference>
<sequence length="364" mass="41317">MAQEMRDWSELQHDLLVLIGRRFNLIEDYLNFGTVCKSWHSAATKNNFNSELPRVPWLMLPEEEEEDKSDSCCRKFFSLYNGMILKKRILKASGKRCMECMGWLITVGKDEGEASLLHPCSVRITTEDFYEHETGYPFTFFRKAVLSASPSYTSDFVLMVIEGGMRFLIDYSGRVLFCDVAGPEPTKRSHIIAQLPFDCRDRLGHPYIVESLGSLFIVVRHGVQICKVKDDCDRMRIPLTYIVSENQEELRDGEELRYGTESFRVFKVDLAAAGKVTETRELGERAFFLGANASLSVQASQFPGIKPNHVYFTDDFFESYAAFVEGGGLDMGVFNLADGSIQMHYEGVSLSRVCPPTWVTPTLC</sequence>